<dbReference type="Proteomes" id="UP000546642">
    <property type="component" value="Unassembled WGS sequence"/>
</dbReference>
<dbReference type="RefSeq" id="WP_184076780.1">
    <property type="nucleotide sequence ID" value="NZ_JACHDS010000001.1"/>
</dbReference>
<evidence type="ECO:0000256" key="1">
    <source>
        <dbReference type="SAM" id="MobiDB-lite"/>
    </source>
</evidence>
<comment type="caution">
    <text evidence="2">The sequence shown here is derived from an EMBL/GenBank/DDBJ whole genome shotgun (WGS) entry which is preliminary data.</text>
</comment>
<protein>
    <submittedName>
        <fullName evidence="2">Uncharacterized protein</fullName>
    </submittedName>
</protein>
<feature type="compositionally biased region" description="Pro residues" evidence="1">
    <location>
        <begin position="1"/>
        <end position="13"/>
    </location>
</feature>
<gene>
    <name evidence="2" type="ORF">HNR23_003476</name>
</gene>
<organism evidence="2 3">
    <name type="scientific">Nocardiopsis mwathae</name>
    <dbReference type="NCBI Taxonomy" id="1472723"/>
    <lineage>
        <taxon>Bacteria</taxon>
        <taxon>Bacillati</taxon>
        <taxon>Actinomycetota</taxon>
        <taxon>Actinomycetes</taxon>
        <taxon>Streptosporangiales</taxon>
        <taxon>Nocardiopsidaceae</taxon>
        <taxon>Nocardiopsis</taxon>
    </lineage>
</organism>
<feature type="region of interest" description="Disordered" evidence="1">
    <location>
        <begin position="1"/>
        <end position="105"/>
    </location>
</feature>
<evidence type="ECO:0000313" key="3">
    <source>
        <dbReference type="Proteomes" id="UP000546642"/>
    </source>
</evidence>
<reference evidence="2 3" key="1">
    <citation type="submission" date="2020-08" db="EMBL/GenBank/DDBJ databases">
        <title>Sequencing the genomes of 1000 actinobacteria strains.</title>
        <authorList>
            <person name="Klenk H.-P."/>
        </authorList>
    </citation>
    <scope>NUCLEOTIDE SEQUENCE [LARGE SCALE GENOMIC DNA]</scope>
    <source>
        <strain evidence="2 3">DSM 46659</strain>
    </source>
</reference>
<accession>A0A7W9YKW5</accession>
<dbReference type="EMBL" id="JACHDS010000001">
    <property type="protein sequence ID" value="MBB6173416.1"/>
    <property type="molecule type" value="Genomic_DNA"/>
</dbReference>
<evidence type="ECO:0000313" key="2">
    <source>
        <dbReference type="EMBL" id="MBB6173416.1"/>
    </source>
</evidence>
<feature type="compositionally biased region" description="Polar residues" evidence="1">
    <location>
        <begin position="80"/>
        <end position="89"/>
    </location>
</feature>
<keyword evidence="3" id="KW-1185">Reference proteome</keyword>
<name>A0A7W9YKW5_9ACTN</name>
<sequence>MPPRQLRQPPDPASPAASRPATPRPRPYAALRPATAPDRARLPGPSPYATQPSYPARPTAPPARATRPKAPVGPRPATRPSGQWATRQPTRPRPASTVRPTSQARRRAYYTYKHRVLSETAGQTRALFTLYEQLPYSCTILALMLLSHALGLLP</sequence>
<dbReference type="AlphaFoldDB" id="A0A7W9YKW5"/>
<proteinExistence type="predicted"/>
<feature type="compositionally biased region" description="Low complexity" evidence="1">
    <location>
        <begin position="14"/>
        <end position="37"/>
    </location>
</feature>